<evidence type="ECO:0000256" key="3">
    <source>
        <dbReference type="ARBA" id="ARBA00022692"/>
    </source>
</evidence>
<feature type="domain" description="Trichome birefringence-like C-terminal" evidence="7">
    <location>
        <begin position="76"/>
        <end position="350"/>
    </location>
</feature>
<dbReference type="GO" id="GO:0005794">
    <property type="term" value="C:Golgi apparatus"/>
    <property type="evidence" value="ECO:0007669"/>
    <property type="project" value="TreeGrafter"/>
</dbReference>
<keyword evidence="4" id="KW-0735">Signal-anchor</keyword>
<keyword evidence="10" id="KW-1185">Reference proteome</keyword>
<evidence type="ECO:0000259" key="8">
    <source>
        <dbReference type="Pfam" id="PF14416"/>
    </source>
</evidence>
<comment type="similarity">
    <text evidence="2">Belongs to the PC-esterase family. TBL subfamily.</text>
</comment>
<protein>
    <submittedName>
        <fullName evidence="9">Uncharacterized protein</fullName>
    </submittedName>
</protein>
<dbReference type="PANTHER" id="PTHR32285">
    <property type="entry name" value="PROTEIN TRICHOME BIREFRINGENCE-LIKE 9-RELATED"/>
    <property type="match status" value="1"/>
</dbReference>
<evidence type="ECO:0000256" key="5">
    <source>
        <dbReference type="ARBA" id="ARBA00022989"/>
    </source>
</evidence>
<feature type="domain" description="Trichome birefringence-like N-terminal" evidence="8">
    <location>
        <begin position="22"/>
        <end position="75"/>
    </location>
</feature>
<name>S8DLJ0_9LAMI</name>
<dbReference type="InterPro" id="IPR026057">
    <property type="entry name" value="TBL_C"/>
</dbReference>
<gene>
    <name evidence="9" type="ORF">M569_14465</name>
</gene>
<sequence>FFSVVIVDGRFVIFAVCLFAGECNLFEGRWVRGETPLLYYTNRTCRTIPFLRNCFLHGREDTEFLRWRWKPENCELPRFSPERFFEIFRGKTVAFIGDSLARNQVDSLLCMLSEVSGRRKTEASGEDPSAKWEFSSRNVTLLLLRSQFLVAASEIFVNGTSTGGFRLHLDKLDAGWSEKLPTIDYAVFSDAHWFFRRNYLYQHGNLIGCVYCRDPNVTDLGPGFAIRRAFRAALDAVRDSDRSIFAAVRTYSPSHFENGTWNTGGVCDRTAPTPVEETRRRATDREYRRIQVEEAAAAAAEVVDVTEMMTTRGDGHPGVHWGNRWMKGYSDCIHWCLPGPIDAWNELLLEVVRR</sequence>
<dbReference type="InterPro" id="IPR029962">
    <property type="entry name" value="TBL"/>
</dbReference>
<organism evidence="9 10">
    <name type="scientific">Genlisea aurea</name>
    <dbReference type="NCBI Taxonomy" id="192259"/>
    <lineage>
        <taxon>Eukaryota</taxon>
        <taxon>Viridiplantae</taxon>
        <taxon>Streptophyta</taxon>
        <taxon>Embryophyta</taxon>
        <taxon>Tracheophyta</taxon>
        <taxon>Spermatophyta</taxon>
        <taxon>Magnoliopsida</taxon>
        <taxon>eudicotyledons</taxon>
        <taxon>Gunneridae</taxon>
        <taxon>Pentapetalae</taxon>
        <taxon>asterids</taxon>
        <taxon>lamiids</taxon>
        <taxon>Lamiales</taxon>
        <taxon>Lentibulariaceae</taxon>
        <taxon>Genlisea</taxon>
    </lineage>
</organism>
<evidence type="ECO:0000256" key="2">
    <source>
        <dbReference type="ARBA" id="ARBA00007727"/>
    </source>
</evidence>
<dbReference type="OrthoDB" id="630188at2759"/>
<evidence type="ECO:0000313" key="10">
    <source>
        <dbReference type="Proteomes" id="UP000015453"/>
    </source>
</evidence>
<dbReference type="GO" id="GO:0016020">
    <property type="term" value="C:membrane"/>
    <property type="evidence" value="ECO:0007669"/>
    <property type="project" value="UniProtKB-SubCell"/>
</dbReference>
<evidence type="ECO:0000259" key="7">
    <source>
        <dbReference type="Pfam" id="PF13839"/>
    </source>
</evidence>
<dbReference type="InterPro" id="IPR025846">
    <property type="entry name" value="TBL_N"/>
</dbReference>
<dbReference type="PANTHER" id="PTHR32285:SF28">
    <property type="entry name" value="XYLOGLUCAN O-ACETYLTRANSFERASE 2"/>
    <property type="match status" value="1"/>
</dbReference>
<feature type="non-terminal residue" evidence="9">
    <location>
        <position position="1"/>
    </location>
</feature>
<dbReference type="Pfam" id="PF14416">
    <property type="entry name" value="PMR5N"/>
    <property type="match status" value="1"/>
</dbReference>
<keyword evidence="3" id="KW-0812">Transmembrane</keyword>
<evidence type="ECO:0000313" key="9">
    <source>
        <dbReference type="EMBL" id="EPS60337.1"/>
    </source>
</evidence>
<dbReference type="AlphaFoldDB" id="S8DLJ0"/>
<evidence type="ECO:0000256" key="6">
    <source>
        <dbReference type="ARBA" id="ARBA00023136"/>
    </source>
</evidence>
<keyword evidence="5" id="KW-1133">Transmembrane helix</keyword>
<accession>S8DLJ0</accession>
<dbReference type="Pfam" id="PF13839">
    <property type="entry name" value="PC-Esterase"/>
    <property type="match status" value="1"/>
</dbReference>
<feature type="non-terminal residue" evidence="9">
    <location>
        <position position="354"/>
    </location>
</feature>
<dbReference type="EMBL" id="AUSU01007644">
    <property type="protein sequence ID" value="EPS60337.1"/>
    <property type="molecule type" value="Genomic_DNA"/>
</dbReference>
<evidence type="ECO:0000256" key="4">
    <source>
        <dbReference type="ARBA" id="ARBA00022968"/>
    </source>
</evidence>
<evidence type="ECO:0000256" key="1">
    <source>
        <dbReference type="ARBA" id="ARBA00004167"/>
    </source>
</evidence>
<dbReference type="GO" id="GO:0016413">
    <property type="term" value="F:O-acetyltransferase activity"/>
    <property type="evidence" value="ECO:0007669"/>
    <property type="project" value="InterPro"/>
</dbReference>
<comment type="caution">
    <text evidence="9">The sequence shown here is derived from an EMBL/GenBank/DDBJ whole genome shotgun (WGS) entry which is preliminary data.</text>
</comment>
<dbReference type="Proteomes" id="UP000015453">
    <property type="component" value="Unassembled WGS sequence"/>
</dbReference>
<reference evidence="9 10" key="1">
    <citation type="journal article" date="2013" name="BMC Genomics">
        <title>The miniature genome of a carnivorous plant Genlisea aurea contains a low number of genes and short non-coding sequences.</title>
        <authorList>
            <person name="Leushkin E.V."/>
            <person name="Sutormin R.A."/>
            <person name="Nabieva E.R."/>
            <person name="Penin A.A."/>
            <person name="Kondrashov A.S."/>
            <person name="Logacheva M.D."/>
        </authorList>
    </citation>
    <scope>NUCLEOTIDE SEQUENCE [LARGE SCALE GENOMIC DNA]</scope>
</reference>
<keyword evidence="6" id="KW-0472">Membrane</keyword>
<proteinExistence type="inferred from homology"/>
<comment type="subcellular location">
    <subcellularLocation>
        <location evidence="1">Membrane</location>
        <topology evidence="1">Single-pass membrane protein</topology>
    </subcellularLocation>
</comment>